<reference evidence="1" key="1">
    <citation type="submission" date="2021-05" db="EMBL/GenBank/DDBJ databases">
        <title>Energy efficiency and biological interactions define the core microbiome of deep oligotrophic groundwater.</title>
        <authorList>
            <person name="Mehrshad M."/>
            <person name="Lopez-Fernandez M."/>
            <person name="Bell E."/>
            <person name="Bernier-Latmani R."/>
            <person name="Bertilsson S."/>
            <person name="Dopson M."/>
        </authorList>
    </citation>
    <scope>NUCLEOTIDE SEQUENCE</scope>
    <source>
        <strain evidence="1">Modern_marine.mb.64</strain>
    </source>
</reference>
<organism evidence="1 2">
    <name type="scientific">Eiseniibacteriota bacterium</name>
    <dbReference type="NCBI Taxonomy" id="2212470"/>
    <lineage>
        <taxon>Bacteria</taxon>
        <taxon>Candidatus Eiseniibacteriota</taxon>
    </lineage>
</organism>
<gene>
    <name evidence="1" type="ORF">KJ970_16070</name>
</gene>
<comment type="caution">
    <text evidence="1">The sequence shown here is derived from an EMBL/GenBank/DDBJ whole genome shotgun (WGS) entry which is preliminary data.</text>
</comment>
<dbReference type="Proteomes" id="UP000777784">
    <property type="component" value="Unassembled WGS sequence"/>
</dbReference>
<accession>A0A948W886</accession>
<name>A0A948W886_UNCEI</name>
<evidence type="ECO:0000313" key="1">
    <source>
        <dbReference type="EMBL" id="MBU2692441.1"/>
    </source>
</evidence>
<protein>
    <submittedName>
        <fullName evidence="1">Uncharacterized protein</fullName>
    </submittedName>
</protein>
<proteinExistence type="predicted"/>
<dbReference type="AlphaFoldDB" id="A0A948W886"/>
<sequence length="707" mass="80376">MRRTWVVFAGVILLGLSQIQCLLKPEEGVIGSPLPNERPHVRITGGVFNEDPAGVDFRVKFLWHGWDNDGIVTGFEWAVDDTTLERAWRGTFEFGEGFNFRATTFDPADSSFYDWHRFFIRSIDNEFERSKIDSRYFNARTIAPNTKITFPIIADGSLLLRRPRTFNVTWKGEDLDSSTPVKLPVYYEYKLVNVNLMDDPGEALIQNDNIFLDTLLVGDKTKWIRISAEISSLRLTELPLGELYVFGIRAIDEAGAIEPFLEQARNYFRFEVTNEECQPIVTIRENRLGAFTFPSDGTVWKVEVPSKTPIRFRWEGDAAFCGSGPGNVNYSLDIEDPGDEYTNAPNGIGGWIGWGLWDEIQTPLMFPDTDNGITHNFYVKMLDESNNPRSVRFCWVQIKVIAFSFNRTALIVDDATLRPYFYGNDAVHDAFRNRLFQCVYQFMDPGEALDVFDIYGRQDEHFNAARIPLELIASYKLLIWNSFFFGTLSSGLARNEVESSLLTNYVGAGGRVYFYGSKIVGCLAGDNFNYDDDGLCPSVPGVDTPAWDQNDFIWKFLHLRNCVKKPSSNSQQVDGWIGSRAVHPLYPDLRINPDVWDPETPRIADGLPVGGTIWFEVYKKGRTIPIRREPGLDTIYVAETFKYQNIPSQIDGCPIALRYESTSEDSALSLDQGRIFFQLFPFFPCQEGPAAEAARKAVTWMMTGRDE</sequence>
<evidence type="ECO:0000313" key="2">
    <source>
        <dbReference type="Proteomes" id="UP000777784"/>
    </source>
</evidence>
<dbReference type="EMBL" id="JAHJDP010000092">
    <property type="protein sequence ID" value="MBU2692441.1"/>
    <property type="molecule type" value="Genomic_DNA"/>
</dbReference>